<dbReference type="PANTHER" id="PTHR12770:SF31">
    <property type="entry name" value="RUS FAMILY MEMBER 1"/>
    <property type="match status" value="1"/>
</dbReference>
<dbReference type="EMBL" id="JAQHRD010000005">
    <property type="protein sequence ID" value="KAJ6440677.1"/>
    <property type="molecule type" value="Genomic_DNA"/>
</dbReference>
<sequence length="615" mass="67917">MPPAAAMPQPKASDRQRRFELTDLSPKNPSDETKRDPGIAELINSGKAVELVEIEKSGDAGKRWLHFPNHRVLRMREKEADSAYPGSLHVAGWRKWLFQAFLPVGYPNSVSRDYLAYQTYDSLQAFFSTISSLLANRALLQGLGVGDANSSATYAMLLTVLKDATSRVATILFAHRFGLVIEPEAKKYRFLADLFNDSAFFLELFSPYFGSFGKAAALCVGEALRAVCGVAAGASKAALSSHFAQQDNLSEINAKEASQETAVGLVGLLVGTVVVHLVENQTVVLLLMIALVYMHLRMNLKGVRCVELRTLNKQRASILFGRYQTMGTILTPMKVAEMESILFWNGKITNALEEPVCRIDYATSFEDAMGPLETRGEVIAIDGFMHTRFVRPYGSLKKLAEIKIIMWAEAEPEHVLLAWFSAMQTAYVMEKGVPYGDARKGDVHRSKDDKGPPRLIDGSWGGARDELLWEKLEQYSWDLKAGSLETGDSIRMSTHYSKDSINHHGKHSCTFPERSPSSAPFVEPTMTIRDAITMFTAAGLLTFLCGAAVALVNNTTLPPLACALGVALPVTVAAMIVMVCIVTRNDRKRYPAFLDSEEGKGRDEDMDLPWWGMNL</sequence>
<evidence type="ECO:0000256" key="6">
    <source>
        <dbReference type="SAM" id="MobiDB-lite"/>
    </source>
</evidence>
<evidence type="ECO:0000256" key="2">
    <source>
        <dbReference type="ARBA" id="ARBA00007558"/>
    </source>
</evidence>
<keyword evidence="9" id="KW-0347">Helicase</keyword>
<feature type="compositionally biased region" description="Basic and acidic residues" evidence="6">
    <location>
        <begin position="438"/>
        <end position="452"/>
    </location>
</feature>
<evidence type="ECO:0000259" key="8">
    <source>
        <dbReference type="Pfam" id="PF04884"/>
    </source>
</evidence>
<keyword evidence="4 7" id="KW-1133">Transmembrane helix</keyword>
<reference evidence="9" key="1">
    <citation type="submission" date="2023-01" db="EMBL/GenBank/DDBJ databases">
        <title>The growth and conidiation of Purpureocillium lavendulum are regulated by nitrogen source and histone H3K14 acetylation.</title>
        <authorList>
            <person name="Tang P."/>
            <person name="Han J."/>
            <person name="Zhang C."/>
            <person name="Tang P."/>
            <person name="Qi F."/>
            <person name="Zhang K."/>
            <person name="Liang L."/>
        </authorList>
    </citation>
    <scope>NUCLEOTIDE SEQUENCE</scope>
    <source>
        <strain evidence="9">YMF1.00683</strain>
    </source>
</reference>
<evidence type="ECO:0000256" key="1">
    <source>
        <dbReference type="ARBA" id="ARBA00004370"/>
    </source>
</evidence>
<comment type="similarity">
    <text evidence="2">Belongs to the RUS1 family.</text>
</comment>
<evidence type="ECO:0000313" key="9">
    <source>
        <dbReference type="EMBL" id="KAJ6440677.1"/>
    </source>
</evidence>
<dbReference type="GO" id="GO:0004386">
    <property type="term" value="F:helicase activity"/>
    <property type="evidence" value="ECO:0007669"/>
    <property type="project" value="UniProtKB-KW"/>
</dbReference>
<keyword evidence="9" id="KW-0547">Nucleotide-binding</keyword>
<gene>
    <name evidence="9" type="ORF">O9K51_06467</name>
</gene>
<keyword evidence="3 7" id="KW-0812">Transmembrane</keyword>
<dbReference type="InterPro" id="IPR006968">
    <property type="entry name" value="RUS_fam"/>
</dbReference>
<comment type="subcellular location">
    <subcellularLocation>
        <location evidence="1">Membrane</location>
    </subcellularLocation>
</comment>
<feature type="domain" description="Protein root UVB sensitive/RUS" evidence="8">
    <location>
        <begin position="93"/>
        <end position="324"/>
    </location>
</feature>
<dbReference type="PANTHER" id="PTHR12770">
    <property type="entry name" value="RUS1 FAMILY PROTEIN C16ORF58"/>
    <property type="match status" value="1"/>
</dbReference>
<evidence type="ECO:0000313" key="10">
    <source>
        <dbReference type="Proteomes" id="UP001163105"/>
    </source>
</evidence>
<dbReference type="AlphaFoldDB" id="A0AB34FNF0"/>
<evidence type="ECO:0000256" key="4">
    <source>
        <dbReference type="ARBA" id="ARBA00022989"/>
    </source>
</evidence>
<feature type="compositionally biased region" description="Basic and acidic residues" evidence="6">
    <location>
        <begin position="12"/>
        <end position="21"/>
    </location>
</feature>
<dbReference type="Proteomes" id="UP001163105">
    <property type="component" value="Unassembled WGS sequence"/>
</dbReference>
<keyword evidence="9" id="KW-0378">Hydrolase</keyword>
<dbReference type="Pfam" id="PF04884">
    <property type="entry name" value="UVB_sens_prot"/>
    <property type="match status" value="1"/>
</dbReference>
<proteinExistence type="inferred from homology"/>
<feature type="transmembrane region" description="Helical" evidence="7">
    <location>
        <begin position="531"/>
        <end position="552"/>
    </location>
</feature>
<dbReference type="GO" id="GO:0016020">
    <property type="term" value="C:membrane"/>
    <property type="evidence" value="ECO:0007669"/>
    <property type="project" value="UniProtKB-SubCell"/>
</dbReference>
<dbReference type="InterPro" id="IPR054549">
    <property type="entry name" value="UVB_sens_RUS_dom"/>
</dbReference>
<organism evidence="9 10">
    <name type="scientific">Purpureocillium lavendulum</name>
    <dbReference type="NCBI Taxonomy" id="1247861"/>
    <lineage>
        <taxon>Eukaryota</taxon>
        <taxon>Fungi</taxon>
        <taxon>Dikarya</taxon>
        <taxon>Ascomycota</taxon>
        <taxon>Pezizomycotina</taxon>
        <taxon>Sordariomycetes</taxon>
        <taxon>Hypocreomycetidae</taxon>
        <taxon>Hypocreales</taxon>
        <taxon>Ophiocordycipitaceae</taxon>
        <taxon>Purpureocillium</taxon>
    </lineage>
</organism>
<evidence type="ECO:0000256" key="5">
    <source>
        <dbReference type="ARBA" id="ARBA00023136"/>
    </source>
</evidence>
<evidence type="ECO:0000256" key="7">
    <source>
        <dbReference type="SAM" id="Phobius"/>
    </source>
</evidence>
<feature type="region of interest" description="Disordered" evidence="6">
    <location>
        <begin position="438"/>
        <end position="458"/>
    </location>
</feature>
<comment type="caution">
    <text evidence="9">The sequence shown here is derived from an EMBL/GenBank/DDBJ whole genome shotgun (WGS) entry which is preliminary data.</text>
</comment>
<feature type="region of interest" description="Disordered" evidence="6">
    <location>
        <begin position="1"/>
        <end position="38"/>
    </location>
</feature>
<keyword evidence="10" id="KW-1185">Reference proteome</keyword>
<evidence type="ECO:0000256" key="3">
    <source>
        <dbReference type="ARBA" id="ARBA00022692"/>
    </source>
</evidence>
<protein>
    <submittedName>
        <fullName evidence="9">DNA helicase</fullName>
    </submittedName>
</protein>
<keyword evidence="9" id="KW-0067">ATP-binding</keyword>
<feature type="compositionally biased region" description="Low complexity" evidence="6">
    <location>
        <begin position="1"/>
        <end position="11"/>
    </location>
</feature>
<accession>A0AB34FNF0</accession>
<feature type="transmembrane region" description="Helical" evidence="7">
    <location>
        <begin position="558"/>
        <end position="582"/>
    </location>
</feature>
<feature type="compositionally biased region" description="Basic and acidic residues" evidence="6">
    <location>
        <begin position="29"/>
        <end position="38"/>
    </location>
</feature>
<name>A0AB34FNF0_9HYPO</name>
<keyword evidence="5 7" id="KW-0472">Membrane</keyword>